<dbReference type="GO" id="GO:0008270">
    <property type="term" value="F:zinc ion binding"/>
    <property type="evidence" value="ECO:0007669"/>
    <property type="project" value="InterPro"/>
</dbReference>
<dbReference type="SUPFAM" id="SSF55486">
    <property type="entry name" value="Metalloproteases ('zincins'), catalytic domain"/>
    <property type="match status" value="1"/>
</dbReference>
<reference evidence="4 5" key="1">
    <citation type="submission" date="2015-08" db="EMBL/GenBank/DDBJ databases">
        <title>Complete genome sequence of Sulfurifustis variabilis.</title>
        <authorList>
            <person name="Miura A."/>
            <person name="Kojima H."/>
            <person name="Fukui M."/>
        </authorList>
    </citation>
    <scope>NUCLEOTIDE SEQUENCE [LARGE SCALE GENOMIC DNA]</scope>
    <source>
        <strain evidence="5">skN76</strain>
    </source>
</reference>
<dbReference type="GO" id="GO:0008237">
    <property type="term" value="F:metallopeptidase activity"/>
    <property type="evidence" value="ECO:0007669"/>
    <property type="project" value="InterPro"/>
</dbReference>
<dbReference type="Gene3D" id="1.10.390.10">
    <property type="entry name" value="Neutral Protease Domain 2"/>
    <property type="match status" value="1"/>
</dbReference>
<feature type="domain" description="Peptidase M1 membrane alanine aminopeptidase" evidence="3">
    <location>
        <begin position="288"/>
        <end position="426"/>
    </location>
</feature>
<evidence type="ECO:0000259" key="3">
    <source>
        <dbReference type="Pfam" id="PF01433"/>
    </source>
</evidence>
<evidence type="ECO:0000313" key="5">
    <source>
        <dbReference type="Proteomes" id="UP000218899"/>
    </source>
</evidence>
<dbReference type="Proteomes" id="UP000218899">
    <property type="component" value="Chromosome"/>
</dbReference>
<gene>
    <name evidence="4" type="ORF">SVA_0808</name>
</gene>
<dbReference type="EMBL" id="AP014936">
    <property type="protein sequence ID" value="BAU47387.1"/>
    <property type="molecule type" value="Genomic_DNA"/>
</dbReference>
<keyword evidence="2" id="KW-0732">Signal</keyword>
<evidence type="ECO:0000256" key="1">
    <source>
        <dbReference type="SAM" id="MobiDB-lite"/>
    </source>
</evidence>
<dbReference type="KEGG" id="sva:SVA_0808"/>
<dbReference type="InterPro" id="IPR027268">
    <property type="entry name" value="Peptidase_M4/M1_CTD_sf"/>
</dbReference>
<accession>A0A1B4VD55</accession>
<sequence length="733" mass="81098">MVAQAGAGALPRRVRAIALCALLCAAGAASAETPPVVRHALTVALSPERGHLAVRDEITLPAGFPRPLSFLLDGAFEPRAEEPGARLHGSPVDGGPRSLKRYTVELPPDRTRLTLVYAGRLPAPVDLRAMPAGIVSPEMVYLDSGSHWFARFGDELLRFTLAVRHPSAWHVVSQGRATREPGGVTWEEQHPQDDIYLVGARFHLYKEATPHGEAQVYLREPDEALARRYLAATARYLDLYSRLIGPYPYAKFALIENAWETGLGMPSFTLLGPRVLRLPFIIDTSYPHEVLHNWWGNGVYLDYASGNWAEGLTTYLADHLLAERDGRGAAYRRGLLQKYADYVTGARDFPLREFRARHGEASQAVGYGKSVMLFHALRLRLGDETFLAGLRRFYERHRFTVAGFDDIRRAFEAASGRRLEAELAQWVDRTGAPALELADVRVTHDGEEFRVRGRMTQRQPGRPYRLRVPIAVQLAGRAPAHETVLHMPGRRLRFDLRFAERPLLLAVDPRFDLFRRLDPAELPPSLGRVYGAERGLIVLPGAAPAAVRRAYYALAESWARPAGFAIVEDTEIAALPDDRAVWLLGWENRFRPEVARRLADRGVEVDADGVRVDGRRYARAARSVALAAGGRNAVAWLGAPNAASVPALARKLPHYSRYGYLVFEGPEAANVLKGEWPVAESPLQVALSPERAQLELEPRSPLAAPKAQPSAISSPTAMRNSANTRFSSVTSSR</sequence>
<protein>
    <submittedName>
        <fullName evidence="4">Peptidase M28</fullName>
    </submittedName>
</protein>
<dbReference type="InterPro" id="IPR014782">
    <property type="entry name" value="Peptidase_M1_dom"/>
</dbReference>
<keyword evidence="5" id="KW-1185">Reference proteome</keyword>
<feature type="chain" id="PRO_5008571381" evidence="2">
    <location>
        <begin position="32"/>
        <end position="733"/>
    </location>
</feature>
<dbReference type="AlphaFoldDB" id="A0A1B4VD55"/>
<feature type="region of interest" description="Disordered" evidence="1">
    <location>
        <begin position="694"/>
        <end position="733"/>
    </location>
</feature>
<feature type="compositionally biased region" description="Polar residues" evidence="1">
    <location>
        <begin position="710"/>
        <end position="733"/>
    </location>
</feature>
<organism evidence="4 5">
    <name type="scientific">Sulfurifustis variabilis</name>
    <dbReference type="NCBI Taxonomy" id="1675686"/>
    <lineage>
        <taxon>Bacteria</taxon>
        <taxon>Pseudomonadati</taxon>
        <taxon>Pseudomonadota</taxon>
        <taxon>Gammaproteobacteria</taxon>
        <taxon>Acidiferrobacterales</taxon>
        <taxon>Acidiferrobacteraceae</taxon>
        <taxon>Sulfurifustis</taxon>
    </lineage>
</organism>
<name>A0A1B4VD55_9GAMM</name>
<feature type="signal peptide" evidence="2">
    <location>
        <begin position="1"/>
        <end position="31"/>
    </location>
</feature>
<dbReference type="Pfam" id="PF01433">
    <property type="entry name" value="Peptidase_M1"/>
    <property type="match status" value="1"/>
</dbReference>
<proteinExistence type="predicted"/>
<evidence type="ECO:0000256" key="2">
    <source>
        <dbReference type="SAM" id="SignalP"/>
    </source>
</evidence>
<evidence type="ECO:0000313" key="4">
    <source>
        <dbReference type="EMBL" id="BAU47387.1"/>
    </source>
</evidence>